<dbReference type="CDD" id="cd00754">
    <property type="entry name" value="Ubl_MoaD"/>
    <property type="match status" value="1"/>
</dbReference>
<dbReference type="GO" id="GO:1990133">
    <property type="term" value="C:molybdopterin adenylyltransferase complex"/>
    <property type="evidence" value="ECO:0007669"/>
    <property type="project" value="TreeGrafter"/>
</dbReference>
<keyword evidence="5" id="KW-1185">Reference proteome</keyword>
<dbReference type="InterPro" id="IPR016155">
    <property type="entry name" value="Mopterin_synth/thiamin_S_b"/>
</dbReference>
<dbReference type="GO" id="GO:0000166">
    <property type="term" value="F:nucleotide binding"/>
    <property type="evidence" value="ECO:0007669"/>
    <property type="project" value="UniProtKB-KW"/>
</dbReference>
<name>A0A1I0Q781_9BACT</name>
<gene>
    <name evidence="4" type="ORF">SAMN04488122_1271</name>
</gene>
<dbReference type="Pfam" id="PF02597">
    <property type="entry name" value="ThiS"/>
    <property type="match status" value="1"/>
</dbReference>
<keyword evidence="1" id="KW-0547">Nucleotide-binding</keyword>
<evidence type="ECO:0000256" key="1">
    <source>
        <dbReference type="ARBA" id="ARBA00022741"/>
    </source>
</evidence>
<dbReference type="EMBL" id="FOJG01000001">
    <property type="protein sequence ID" value="SEW22746.1"/>
    <property type="molecule type" value="Genomic_DNA"/>
</dbReference>
<dbReference type="OrthoDB" id="598356at2"/>
<organism evidence="4 5">
    <name type="scientific">Chitinophaga arvensicola</name>
    <dbReference type="NCBI Taxonomy" id="29529"/>
    <lineage>
        <taxon>Bacteria</taxon>
        <taxon>Pseudomonadati</taxon>
        <taxon>Bacteroidota</taxon>
        <taxon>Chitinophagia</taxon>
        <taxon>Chitinophagales</taxon>
        <taxon>Chitinophagaceae</taxon>
        <taxon>Chitinophaga</taxon>
    </lineage>
</organism>
<dbReference type="AlphaFoldDB" id="A0A1I0Q781"/>
<dbReference type="InterPro" id="IPR012675">
    <property type="entry name" value="Beta-grasp_dom_sf"/>
</dbReference>
<dbReference type="PANTHER" id="PTHR33359:SF1">
    <property type="entry name" value="MOLYBDOPTERIN SYNTHASE SULFUR CARRIER SUBUNIT"/>
    <property type="match status" value="1"/>
</dbReference>
<reference evidence="5" key="1">
    <citation type="submission" date="2016-10" db="EMBL/GenBank/DDBJ databases">
        <authorList>
            <person name="Varghese N."/>
            <person name="Submissions S."/>
        </authorList>
    </citation>
    <scope>NUCLEOTIDE SEQUENCE [LARGE SCALE GENOMIC DNA]</scope>
    <source>
        <strain evidence="5">DSM 3695</strain>
    </source>
</reference>
<comment type="similarity">
    <text evidence="2">Belongs to the MoaD family.</text>
</comment>
<dbReference type="GO" id="GO:0006777">
    <property type="term" value="P:Mo-molybdopterin cofactor biosynthetic process"/>
    <property type="evidence" value="ECO:0007669"/>
    <property type="project" value="InterPro"/>
</dbReference>
<evidence type="ECO:0000313" key="4">
    <source>
        <dbReference type="EMBL" id="SEW22746.1"/>
    </source>
</evidence>
<dbReference type="RefSeq" id="WP_089896798.1">
    <property type="nucleotide sequence ID" value="NZ_FOJG01000001.1"/>
</dbReference>
<dbReference type="STRING" id="29529.SAMN04488122_1271"/>
<accession>A0A1I0Q781</accession>
<proteinExistence type="inferred from homology"/>
<dbReference type="PANTHER" id="PTHR33359">
    <property type="entry name" value="MOLYBDOPTERIN SYNTHASE SULFUR CARRIER SUBUNIT"/>
    <property type="match status" value="1"/>
</dbReference>
<evidence type="ECO:0000256" key="3">
    <source>
        <dbReference type="ARBA" id="ARBA00024247"/>
    </source>
</evidence>
<dbReference type="Gene3D" id="3.10.20.30">
    <property type="match status" value="1"/>
</dbReference>
<sequence length="77" mass="8308">MGILLFGAAKDIAGVPVLEKPEHIRDVATLRDWLYEAYPSLRQLRSVMIAVNRAYAADSQVISATDEIAVIPPVSGG</sequence>
<dbReference type="Proteomes" id="UP000199310">
    <property type="component" value="Unassembled WGS sequence"/>
</dbReference>
<dbReference type="SUPFAM" id="SSF54285">
    <property type="entry name" value="MoaD/ThiS"/>
    <property type="match status" value="1"/>
</dbReference>
<dbReference type="InterPro" id="IPR044672">
    <property type="entry name" value="MOCS2A"/>
</dbReference>
<evidence type="ECO:0000313" key="5">
    <source>
        <dbReference type="Proteomes" id="UP000199310"/>
    </source>
</evidence>
<dbReference type="InterPro" id="IPR003749">
    <property type="entry name" value="ThiS/MoaD-like"/>
</dbReference>
<protein>
    <recommendedName>
        <fullName evidence="3">Molybdopterin synthase sulfur carrier subunit</fullName>
    </recommendedName>
</protein>
<evidence type="ECO:0000256" key="2">
    <source>
        <dbReference type="ARBA" id="ARBA00024200"/>
    </source>
</evidence>